<dbReference type="PANTHER" id="PTHR43018">
    <property type="entry name" value="PHOSPHO-2-DEHYDRO-3-DEOXYHEPTONATE ALDOLASE"/>
    <property type="match status" value="1"/>
</dbReference>
<reference evidence="3 4" key="1">
    <citation type="submission" date="2016-10" db="EMBL/GenBank/DDBJ databases">
        <authorList>
            <person name="de Groot N.N."/>
        </authorList>
    </citation>
    <scope>NUCLEOTIDE SEQUENCE [LARGE SCALE GENOMIC DNA]</scope>
    <source>
        <strain evidence="3 4">DSM 1736</strain>
    </source>
</reference>
<proteinExistence type="predicted"/>
<dbReference type="GO" id="GO:0016832">
    <property type="term" value="F:aldehyde-lyase activity"/>
    <property type="evidence" value="ECO:0007669"/>
    <property type="project" value="InterPro"/>
</dbReference>
<dbReference type="PANTHER" id="PTHR43018:SF1">
    <property type="entry name" value="PROTEIN AROA(G)"/>
    <property type="match status" value="1"/>
</dbReference>
<evidence type="ECO:0000256" key="1">
    <source>
        <dbReference type="ARBA" id="ARBA00022679"/>
    </source>
</evidence>
<keyword evidence="4" id="KW-1185">Reference proteome</keyword>
<accession>A0A1G9RP79</accession>
<dbReference type="STRING" id="146817.SAMN04488502_10359"/>
<gene>
    <name evidence="3" type="ORF">SAMN04488502_10359</name>
</gene>
<dbReference type="InterPro" id="IPR006268">
    <property type="entry name" value="DAHP_syn_2"/>
</dbReference>
<dbReference type="Proteomes" id="UP000214880">
    <property type="component" value="Unassembled WGS sequence"/>
</dbReference>
<feature type="domain" description="DAHP synthetase I/KDSA" evidence="2">
    <location>
        <begin position="22"/>
        <end position="256"/>
    </location>
</feature>
<evidence type="ECO:0000313" key="3">
    <source>
        <dbReference type="EMBL" id="SDM25139.1"/>
    </source>
</evidence>
<dbReference type="GO" id="GO:0009073">
    <property type="term" value="P:aromatic amino acid family biosynthetic process"/>
    <property type="evidence" value="ECO:0007669"/>
    <property type="project" value="InterPro"/>
</dbReference>
<sequence length="271" mass="29716">MNGLLKIKKQQKDHKTIIDFAGSKIGNGNFVVIAGPCAVESQEQMFMTAKVIQDMGTIFMRGGTFKPRTNPYSFQGLGIDGLGILEQAKKKYNVIVSTEVMSTEMVDVVSRNVDILQIGSRNMQNFDLLKKVGKTSLPVILKRGLSATIEEWLAAAEYIMCEGNRNVILCERGIRTFEKYTRNTLDLSAVLAVKQLSHLPVIVDPSHGTGRSDMILPMAKAAMAIGADGIMIEIHPNPGEALSDGDQSINFAGFTDLIGEVQKLKKVFNYC</sequence>
<dbReference type="InterPro" id="IPR013785">
    <property type="entry name" value="Aldolase_TIM"/>
</dbReference>
<dbReference type="GO" id="GO:0016740">
    <property type="term" value="F:transferase activity"/>
    <property type="evidence" value="ECO:0007669"/>
    <property type="project" value="UniProtKB-KW"/>
</dbReference>
<evidence type="ECO:0000313" key="4">
    <source>
        <dbReference type="Proteomes" id="UP000214880"/>
    </source>
</evidence>
<dbReference type="Gene3D" id="3.20.20.70">
    <property type="entry name" value="Aldolase class I"/>
    <property type="match status" value="1"/>
</dbReference>
<dbReference type="InterPro" id="IPR052899">
    <property type="entry name" value="Class-I_DAHP_synthase"/>
</dbReference>
<dbReference type="NCBIfam" id="NF006421">
    <property type="entry name" value="PRK08673.1"/>
    <property type="match status" value="1"/>
</dbReference>
<dbReference type="RefSeq" id="WP_092071350.1">
    <property type="nucleotide sequence ID" value="NZ_FNHB01000003.1"/>
</dbReference>
<organism evidence="3 4">
    <name type="scientific">Dendrosporobacter quercicolus</name>
    <dbReference type="NCBI Taxonomy" id="146817"/>
    <lineage>
        <taxon>Bacteria</taxon>
        <taxon>Bacillati</taxon>
        <taxon>Bacillota</taxon>
        <taxon>Negativicutes</taxon>
        <taxon>Selenomonadales</taxon>
        <taxon>Sporomusaceae</taxon>
        <taxon>Dendrosporobacter</taxon>
    </lineage>
</organism>
<dbReference type="NCBIfam" id="TIGR01361">
    <property type="entry name" value="DAHP_synth_Bsub"/>
    <property type="match status" value="1"/>
</dbReference>
<dbReference type="EMBL" id="FNHB01000003">
    <property type="protein sequence ID" value="SDM25139.1"/>
    <property type="molecule type" value="Genomic_DNA"/>
</dbReference>
<dbReference type="NCBIfam" id="NF009239">
    <property type="entry name" value="PRK12595.1"/>
    <property type="match status" value="1"/>
</dbReference>
<evidence type="ECO:0000259" key="2">
    <source>
        <dbReference type="Pfam" id="PF00793"/>
    </source>
</evidence>
<dbReference type="AlphaFoldDB" id="A0A1G9RP79"/>
<name>A0A1G9RP79_9FIRM</name>
<keyword evidence="1" id="KW-0808">Transferase</keyword>
<dbReference type="InterPro" id="IPR006218">
    <property type="entry name" value="DAHP1/KDSA"/>
</dbReference>
<protein>
    <submittedName>
        <fullName evidence="3">3-deoxy-D-arabinoheptulosonate-7-phosphate synthase</fullName>
    </submittedName>
</protein>
<dbReference type="SUPFAM" id="SSF51569">
    <property type="entry name" value="Aldolase"/>
    <property type="match status" value="1"/>
</dbReference>
<dbReference type="Pfam" id="PF00793">
    <property type="entry name" value="DAHP_synth_1"/>
    <property type="match status" value="1"/>
</dbReference>
<dbReference type="OrthoDB" id="9780456at2"/>